<sequence length="578" mass="62604">MNKKGIVPILILWSSLLIGTPAYATSNNLNSAMNSPQIMRTDRLSGYTRYETAKVISEYYSNGKVKNVILTTGNDFADALSASVFAHEKEAPILLVDSSVVSSKDALDYIHDHLDLAGTVYIMGGNGIIGTEFEATLNELGFKNTVRIAGKDRYDTSYMIASSLKDTMVSNVVISSGEQYPDALSISSFAANNGWPILLSPHDALPQEVEEFLRARKPSKVYITGGEGAISDNVKSKIRSVLPQAEVERLTGQSRFDTNAIIAETFAPNPSTVYLATGYGFADALAGSIVASKNGDPIIFIDPSVPALPKSVASYFGKLSGKKLRPNIVSFGGSGVVPDEIVEKSSNLILGLAKETSISSIDDITATIIQNKDYSLPTTVQAQLYNSDFLDVPVKWNPTSVDTSSVGESVFNGTVDGYEKSIKLHLNVQEPLPIAQYSTYFDSRQVNRTENIRLAAKALDGKVLAPGERFSFNESVGERTAEAGYKEAMIIVGKEFVPGLGGGVCQVSSTLYNVVNLAGLEILERHAHSLEITYVPYGQDATVAYGVLDFRFKNSTDTFLLIRSFVEGDTLTFQLYKK</sequence>
<dbReference type="Pfam" id="PF04294">
    <property type="entry name" value="VanW"/>
    <property type="match status" value="1"/>
</dbReference>
<dbReference type="STRING" id="871968.DESME_08780"/>
<feature type="domain" description="Bacterial Ig-like" evidence="2">
    <location>
        <begin position="361"/>
        <end position="418"/>
    </location>
</feature>
<dbReference type="KEGG" id="dmt:DESME_08780"/>
<dbReference type="HOGENOM" id="CLU_458377_0_0_9"/>
<feature type="signal peptide" evidence="1">
    <location>
        <begin position="1"/>
        <end position="24"/>
    </location>
</feature>
<dbReference type="InterPro" id="IPR011081">
    <property type="entry name" value="Big_4"/>
</dbReference>
<evidence type="ECO:0000256" key="1">
    <source>
        <dbReference type="SAM" id="SignalP"/>
    </source>
</evidence>
<protein>
    <submittedName>
        <fullName evidence="3">Vancomycin resistance protein</fullName>
    </submittedName>
</protein>
<dbReference type="Proteomes" id="UP000010847">
    <property type="component" value="Chromosome"/>
</dbReference>
<dbReference type="Gene3D" id="2.30.30.100">
    <property type="match status" value="1"/>
</dbReference>
<feature type="chain" id="PRO_5004787576" evidence="1">
    <location>
        <begin position="25"/>
        <end position="578"/>
    </location>
</feature>
<dbReference type="InterPro" id="IPR007391">
    <property type="entry name" value="Vancomycin_resist_VanW"/>
</dbReference>
<keyword evidence="1" id="KW-0732">Signal</keyword>
<organism evidence="3 4">
    <name type="scientific">Desulfitobacterium metallireducens DSM 15288</name>
    <dbReference type="NCBI Taxonomy" id="871968"/>
    <lineage>
        <taxon>Bacteria</taxon>
        <taxon>Bacillati</taxon>
        <taxon>Bacillota</taxon>
        <taxon>Clostridia</taxon>
        <taxon>Eubacteriales</taxon>
        <taxon>Desulfitobacteriaceae</taxon>
        <taxon>Desulfitobacterium</taxon>
    </lineage>
</organism>
<dbReference type="Gene3D" id="3.40.50.12090">
    <property type="match status" value="2"/>
</dbReference>
<keyword evidence="4" id="KW-1185">Reference proteome</keyword>
<dbReference type="Pfam" id="PF04122">
    <property type="entry name" value="CW_binding_2"/>
    <property type="match status" value="3"/>
</dbReference>
<gene>
    <name evidence="3" type="ORF">DESME_08780</name>
</gene>
<evidence type="ECO:0000313" key="3">
    <source>
        <dbReference type="EMBL" id="AHF07160.1"/>
    </source>
</evidence>
<dbReference type="RefSeq" id="WP_006718589.1">
    <property type="nucleotide sequence ID" value="NZ_CP007032.1"/>
</dbReference>
<dbReference type="EMBL" id="CP007032">
    <property type="protein sequence ID" value="AHF07160.1"/>
    <property type="molecule type" value="Genomic_DNA"/>
</dbReference>
<dbReference type="InterPro" id="IPR007253">
    <property type="entry name" value="Cell_wall-bd_2"/>
</dbReference>
<dbReference type="eggNOG" id="COG2720">
    <property type="taxonomic scope" value="Bacteria"/>
</dbReference>
<dbReference type="PANTHER" id="PTHR35788">
    <property type="entry name" value="EXPORTED PROTEIN-RELATED"/>
    <property type="match status" value="1"/>
</dbReference>
<name>W0E8K0_9FIRM</name>
<evidence type="ECO:0000313" key="4">
    <source>
        <dbReference type="Proteomes" id="UP000010847"/>
    </source>
</evidence>
<dbReference type="Pfam" id="PF07532">
    <property type="entry name" value="Big_4"/>
    <property type="match status" value="1"/>
</dbReference>
<dbReference type="InterPro" id="IPR052913">
    <property type="entry name" value="Glycopeptide_resist_protein"/>
</dbReference>
<proteinExistence type="predicted"/>
<dbReference type="PANTHER" id="PTHR35788:SF1">
    <property type="entry name" value="EXPORTED PROTEIN"/>
    <property type="match status" value="1"/>
</dbReference>
<evidence type="ECO:0000259" key="2">
    <source>
        <dbReference type="Pfam" id="PF07532"/>
    </source>
</evidence>
<reference evidence="3 4" key="1">
    <citation type="submission" date="2013-12" db="EMBL/GenBank/DDBJ databases">
        <authorList>
            <consortium name="DOE Joint Genome Institute"/>
            <person name="Smidt H."/>
            <person name="Huntemann M."/>
            <person name="Han J."/>
            <person name="Chen A."/>
            <person name="Kyrpides N."/>
            <person name="Mavromatis K."/>
            <person name="Markowitz V."/>
            <person name="Palaniappan K."/>
            <person name="Ivanova N."/>
            <person name="Schaumberg A."/>
            <person name="Pati A."/>
            <person name="Liolios K."/>
            <person name="Nordberg H.P."/>
            <person name="Cantor M.N."/>
            <person name="Hua S.X."/>
            <person name="Woyke T."/>
        </authorList>
    </citation>
    <scope>NUCLEOTIDE SEQUENCE [LARGE SCALE GENOMIC DNA]</scope>
    <source>
        <strain evidence="4">DSM 15288</strain>
    </source>
</reference>
<dbReference type="AlphaFoldDB" id="W0E8K0"/>
<accession>W0E8K0</accession>